<feature type="domain" description="Membrane insertase YidC/Oxa/ALB C-terminal" evidence="12">
    <location>
        <begin position="114"/>
        <end position="324"/>
    </location>
</feature>
<comment type="subcellular location">
    <subcellularLocation>
        <location evidence="1">Cell membrane</location>
        <topology evidence="1">Multi-pass membrane protein</topology>
    </subcellularLocation>
    <subcellularLocation>
        <location evidence="9">Membrane</location>
        <topology evidence="9">Multi-pass membrane protein</topology>
    </subcellularLocation>
</comment>
<dbReference type="InterPro" id="IPR001708">
    <property type="entry name" value="YidC/ALB3/OXA1/COX18"/>
</dbReference>
<dbReference type="GO" id="GO:0015031">
    <property type="term" value="P:protein transport"/>
    <property type="evidence" value="ECO:0007669"/>
    <property type="project" value="UniProtKB-KW"/>
</dbReference>
<evidence type="ECO:0000313" key="13">
    <source>
        <dbReference type="EMBL" id="RGU90487.1"/>
    </source>
</evidence>
<dbReference type="InterPro" id="IPR047196">
    <property type="entry name" value="YidC_ALB_C"/>
</dbReference>
<dbReference type="Pfam" id="PF02096">
    <property type="entry name" value="60KD_IMP"/>
    <property type="match status" value="1"/>
</dbReference>
<dbReference type="AlphaFoldDB" id="A0A395WAU3"/>
<dbReference type="GeneID" id="66580066"/>
<keyword evidence="2" id="KW-0813">Transport</keyword>
<evidence type="ECO:0000256" key="8">
    <source>
        <dbReference type="ARBA" id="ARBA00023186"/>
    </source>
</evidence>
<evidence type="ECO:0000256" key="3">
    <source>
        <dbReference type="ARBA" id="ARBA00022475"/>
    </source>
</evidence>
<protein>
    <submittedName>
        <fullName evidence="13">Membrane protein insertase YidC</fullName>
    </submittedName>
</protein>
<keyword evidence="3" id="KW-1003">Cell membrane</keyword>
<organism evidence="13 14">
    <name type="scientific">Holdemanella biformis</name>
    <dbReference type="NCBI Taxonomy" id="1735"/>
    <lineage>
        <taxon>Bacteria</taxon>
        <taxon>Bacillati</taxon>
        <taxon>Bacillota</taxon>
        <taxon>Erysipelotrichia</taxon>
        <taxon>Erysipelotrichales</taxon>
        <taxon>Erysipelotrichaceae</taxon>
        <taxon>Holdemanella</taxon>
    </lineage>
</organism>
<evidence type="ECO:0000313" key="14">
    <source>
        <dbReference type="Proteomes" id="UP000265489"/>
    </source>
</evidence>
<dbReference type="RefSeq" id="WP_118325505.1">
    <property type="nucleotide sequence ID" value="NZ_QRYH01000018.1"/>
</dbReference>
<name>A0A395WAU3_9FIRM</name>
<evidence type="ECO:0000256" key="11">
    <source>
        <dbReference type="SAM" id="SignalP"/>
    </source>
</evidence>
<keyword evidence="11" id="KW-0732">Signal</keyword>
<gene>
    <name evidence="13" type="primary">yidC</name>
    <name evidence="13" type="ORF">DWW32_08685</name>
</gene>
<feature type="transmembrane region" description="Helical" evidence="10">
    <location>
        <begin position="285"/>
        <end position="301"/>
    </location>
</feature>
<dbReference type="PANTHER" id="PTHR12428:SF65">
    <property type="entry name" value="CYTOCHROME C OXIDASE ASSEMBLY PROTEIN COX18, MITOCHONDRIAL"/>
    <property type="match status" value="1"/>
</dbReference>
<evidence type="ECO:0000256" key="5">
    <source>
        <dbReference type="ARBA" id="ARBA00022927"/>
    </source>
</evidence>
<dbReference type="Proteomes" id="UP000265489">
    <property type="component" value="Unassembled WGS sequence"/>
</dbReference>
<keyword evidence="8" id="KW-0143">Chaperone</keyword>
<feature type="signal peptide" evidence="11">
    <location>
        <begin position="1"/>
        <end position="26"/>
    </location>
</feature>
<evidence type="ECO:0000256" key="10">
    <source>
        <dbReference type="SAM" id="Phobius"/>
    </source>
</evidence>
<evidence type="ECO:0000256" key="2">
    <source>
        <dbReference type="ARBA" id="ARBA00022448"/>
    </source>
</evidence>
<feature type="transmembrane region" description="Helical" evidence="10">
    <location>
        <begin position="184"/>
        <end position="203"/>
    </location>
</feature>
<comment type="caution">
    <text evidence="13">The sequence shown here is derived from an EMBL/GenBank/DDBJ whole genome shotgun (WGS) entry which is preliminary data.</text>
</comment>
<keyword evidence="7 10" id="KW-0472">Membrane</keyword>
<comment type="similarity">
    <text evidence="9">Belongs to the OXA1/ALB3/YidC family.</text>
</comment>
<accession>A0A395WAU3</accession>
<keyword evidence="4 9" id="KW-0812">Transmembrane</keyword>
<feature type="chain" id="PRO_5017235885" evidence="11">
    <location>
        <begin position="27"/>
        <end position="330"/>
    </location>
</feature>
<feature type="transmembrane region" description="Helical" evidence="10">
    <location>
        <begin position="113"/>
        <end position="132"/>
    </location>
</feature>
<evidence type="ECO:0000256" key="6">
    <source>
        <dbReference type="ARBA" id="ARBA00022989"/>
    </source>
</evidence>
<dbReference type="GO" id="GO:0032977">
    <property type="term" value="F:membrane insertase activity"/>
    <property type="evidence" value="ECO:0007669"/>
    <property type="project" value="InterPro"/>
</dbReference>
<evidence type="ECO:0000256" key="1">
    <source>
        <dbReference type="ARBA" id="ARBA00004651"/>
    </source>
</evidence>
<proteinExistence type="inferred from homology"/>
<dbReference type="InterPro" id="IPR028055">
    <property type="entry name" value="YidC/Oxa/ALB_C"/>
</dbReference>
<evidence type="ECO:0000259" key="12">
    <source>
        <dbReference type="Pfam" id="PF02096"/>
    </source>
</evidence>
<keyword evidence="6 10" id="KW-1133">Transmembrane helix</keyword>
<dbReference type="PANTHER" id="PTHR12428">
    <property type="entry name" value="OXA1"/>
    <property type="match status" value="1"/>
</dbReference>
<dbReference type="GO" id="GO:0051205">
    <property type="term" value="P:protein insertion into membrane"/>
    <property type="evidence" value="ECO:0007669"/>
    <property type="project" value="TreeGrafter"/>
</dbReference>
<feature type="transmembrane region" description="Helical" evidence="10">
    <location>
        <begin position="233"/>
        <end position="253"/>
    </location>
</feature>
<dbReference type="NCBIfam" id="TIGR03592">
    <property type="entry name" value="yidC_oxa1_cterm"/>
    <property type="match status" value="1"/>
</dbReference>
<dbReference type="CDD" id="cd20070">
    <property type="entry name" value="5TM_YidC_Alb3"/>
    <property type="match status" value="1"/>
</dbReference>
<dbReference type="EMBL" id="QRYQ01000017">
    <property type="protein sequence ID" value="RGU90487.1"/>
    <property type="molecule type" value="Genomic_DNA"/>
</dbReference>
<dbReference type="GO" id="GO:0005886">
    <property type="term" value="C:plasma membrane"/>
    <property type="evidence" value="ECO:0007669"/>
    <property type="project" value="UniProtKB-SubCell"/>
</dbReference>
<keyword evidence="5" id="KW-0653">Protein transport</keyword>
<evidence type="ECO:0000256" key="7">
    <source>
        <dbReference type="ARBA" id="ARBA00023136"/>
    </source>
</evidence>
<reference evidence="13 14" key="1">
    <citation type="submission" date="2018-08" db="EMBL/GenBank/DDBJ databases">
        <title>A genome reference for cultivated species of the human gut microbiota.</title>
        <authorList>
            <person name="Zou Y."/>
            <person name="Xue W."/>
            <person name="Luo G."/>
        </authorList>
    </citation>
    <scope>NUCLEOTIDE SEQUENCE [LARGE SCALE GENOMIC DNA]</scope>
    <source>
        <strain evidence="13 14">AF15-20</strain>
    </source>
</reference>
<sequence length="330" mass="37954">MKQFLQKKAKLVFLCMLVLLTCTACANPRGRDGKTLADQIIASEETTIDASKINYKDISDKELKKEIKKNIKDGEYTIQPTTFKDSMSKGWFEGLIVWPIAQIINLISSKTDAGVGIILTTLLIQMLVFVFTRKSQMSAQRLQEISPEIQKIQNKYKDKTDERSKMQMAQEMQNLYQKYDIHPFGSMLITFIQLPIMMGMYYATMRSVSVVSGSFMGISLAGTPLDGFKALDIAYIAIYVLMVIFYIVSMKLPQWLKKWQDKKDNVKVKKYAQEETNPMANSMNMSMYFMTAMICIMYISWPMAMSFYWLVSSVIRVCQSLILHQVMNKK</sequence>
<evidence type="ECO:0000256" key="9">
    <source>
        <dbReference type="RuleBase" id="RU003945"/>
    </source>
</evidence>
<evidence type="ECO:0000256" key="4">
    <source>
        <dbReference type="ARBA" id="ARBA00022692"/>
    </source>
</evidence>